<dbReference type="EnsemblPlants" id="QL03p051327:mrna">
    <property type="protein sequence ID" value="QL03p051327:mrna"/>
    <property type="gene ID" value="QL03p051327"/>
</dbReference>
<dbReference type="EMBL" id="LRBV02000003">
    <property type="status" value="NOT_ANNOTATED_CDS"/>
    <property type="molecule type" value="Genomic_DNA"/>
</dbReference>
<protein>
    <recommendedName>
        <fullName evidence="2">PPIase cyclophilin-type domain-containing protein</fullName>
    </recommendedName>
</protein>
<dbReference type="InterPro" id="IPR029000">
    <property type="entry name" value="Cyclophilin-like_dom_sf"/>
</dbReference>
<feature type="domain" description="PPIase cyclophilin-type" evidence="2">
    <location>
        <begin position="69"/>
        <end position="115"/>
    </location>
</feature>
<feature type="transmembrane region" description="Helical" evidence="1">
    <location>
        <begin position="35"/>
        <end position="55"/>
    </location>
</feature>
<dbReference type="Gramene" id="QL03p051327:mrna">
    <property type="protein sequence ID" value="QL03p051327:mrna"/>
    <property type="gene ID" value="QL03p051327"/>
</dbReference>
<evidence type="ECO:0000313" key="4">
    <source>
        <dbReference type="Proteomes" id="UP000594261"/>
    </source>
</evidence>
<dbReference type="Pfam" id="PF00160">
    <property type="entry name" value="Pro_isomerase"/>
    <property type="match status" value="1"/>
</dbReference>
<dbReference type="Proteomes" id="UP000594261">
    <property type="component" value="Chromosome 3"/>
</dbReference>
<feature type="transmembrane region" description="Helical" evidence="1">
    <location>
        <begin position="12"/>
        <end position="29"/>
    </location>
</feature>
<evidence type="ECO:0000313" key="3">
    <source>
        <dbReference type="EnsemblPlants" id="QL03p051327:mrna"/>
    </source>
</evidence>
<dbReference type="SUPFAM" id="SSF50891">
    <property type="entry name" value="Cyclophilin-like"/>
    <property type="match status" value="1"/>
</dbReference>
<keyword evidence="1" id="KW-0812">Transmembrane</keyword>
<evidence type="ECO:0000259" key="2">
    <source>
        <dbReference type="PROSITE" id="PS50072"/>
    </source>
</evidence>
<accession>A0A7N2L7H8</accession>
<keyword evidence="1" id="KW-1133">Transmembrane helix</keyword>
<name>A0A7N2L7H8_QUELO</name>
<evidence type="ECO:0000256" key="1">
    <source>
        <dbReference type="SAM" id="Phobius"/>
    </source>
</evidence>
<dbReference type="PROSITE" id="PS50072">
    <property type="entry name" value="CSA_PPIASE_2"/>
    <property type="match status" value="1"/>
</dbReference>
<organism evidence="3 4">
    <name type="scientific">Quercus lobata</name>
    <name type="common">Valley oak</name>
    <dbReference type="NCBI Taxonomy" id="97700"/>
    <lineage>
        <taxon>Eukaryota</taxon>
        <taxon>Viridiplantae</taxon>
        <taxon>Streptophyta</taxon>
        <taxon>Embryophyta</taxon>
        <taxon>Tracheophyta</taxon>
        <taxon>Spermatophyta</taxon>
        <taxon>Magnoliopsida</taxon>
        <taxon>eudicotyledons</taxon>
        <taxon>Gunneridae</taxon>
        <taxon>Pentapetalae</taxon>
        <taxon>rosids</taxon>
        <taxon>fabids</taxon>
        <taxon>Fagales</taxon>
        <taxon>Fagaceae</taxon>
        <taxon>Quercus</taxon>
    </lineage>
</organism>
<sequence length="119" mass="13619">MANVSYLWEHMIALVYTVLKMIIPMALIISYDLELLWGGIYFLFLSYGGFGYTVMAKAAIINHDDQNQETPWLDQRHVVFGQVLEGLDVVRLIESQETDRGDRPRKKVVVFDSGELPVV</sequence>
<dbReference type="AlphaFoldDB" id="A0A7N2L7H8"/>
<dbReference type="InParanoid" id="A0A7N2L7H8"/>
<keyword evidence="4" id="KW-1185">Reference proteome</keyword>
<dbReference type="InterPro" id="IPR002130">
    <property type="entry name" value="Cyclophilin-type_PPIase_dom"/>
</dbReference>
<reference evidence="3" key="2">
    <citation type="submission" date="2021-01" db="UniProtKB">
        <authorList>
            <consortium name="EnsemblPlants"/>
        </authorList>
    </citation>
    <scope>IDENTIFICATION</scope>
</reference>
<reference evidence="3 4" key="1">
    <citation type="journal article" date="2016" name="G3 (Bethesda)">
        <title>First Draft Assembly and Annotation of the Genome of a California Endemic Oak Quercus lobata Nee (Fagaceae).</title>
        <authorList>
            <person name="Sork V.L."/>
            <person name="Fitz-Gibbon S.T."/>
            <person name="Puiu D."/>
            <person name="Crepeau M."/>
            <person name="Gugger P.F."/>
            <person name="Sherman R."/>
            <person name="Stevens K."/>
            <person name="Langley C.H."/>
            <person name="Pellegrini M."/>
            <person name="Salzberg S.L."/>
        </authorList>
    </citation>
    <scope>NUCLEOTIDE SEQUENCE [LARGE SCALE GENOMIC DNA]</scope>
    <source>
        <strain evidence="3 4">cv. SW786</strain>
    </source>
</reference>
<dbReference type="GO" id="GO:0003755">
    <property type="term" value="F:peptidyl-prolyl cis-trans isomerase activity"/>
    <property type="evidence" value="ECO:0007669"/>
    <property type="project" value="InterPro"/>
</dbReference>
<proteinExistence type="predicted"/>
<keyword evidence="1" id="KW-0472">Membrane</keyword>
<dbReference type="Gene3D" id="2.40.100.10">
    <property type="entry name" value="Cyclophilin-like"/>
    <property type="match status" value="1"/>
</dbReference>